<dbReference type="InterPro" id="IPR021508">
    <property type="entry name" value="Gp17-like"/>
</dbReference>
<keyword evidence="2" id="KW-1185">Reference proteome</keyword>
<gene>
    <name evidence="1" type="ORF">ABFZ84_01195</name>
</gene>
<evidence type="ECO:0000313" key="1">
    <source>
        <dbReference type="EMBL" id="MEX6632153.1"/>
    </source>
</evidence>
<sequence>MSVVTWDLQKAIYQHLRADSALQAELGTPARIYDDPPPDAVFPYLTLGEARASDWKGVDGGLEHELKLYVFSRYAGRREVKRILGVVYDALHEAMLSLPDHDLVNIRFVFGDVFRRQDGETYQGVARFRAVTQEKEMI</sequence>
<dbReference type="Pfam" id="PF11367">
    <property type="entry name" value="Tail_completion_gp17"/>
    <property type="match status" value="1"/>
</dbReference>
<dbReference type="RefSeq" id="WP_369311947.1">
    <property type="nucleotide sequence ID" value="NZ_JBEHZE010000001.1"/>
</dbReference>
<name>A0ABV3Z0W1_9PROT</name>
<protein>
    <submittedName>
        <fullName evidence="1">DUF3168 domain-containing protein</fullName>
    </submittedName>
</protein>
<organism evidence="1 2">
    <name type="scientific">Hyphococcus lacteus</name>
    <dbReference type="NCBI Taxonomy" id="3143536"/>
    <lineage>
        <taxon>Bacteria</taxon>
        <taxon>Pseudomonadati</taxon>
        <taxon>Pseudomonadota</taxon>
        <taxon>Alphaproteobacteria</taxon>
        <taxon>Parvularculales</taxon>
        <taxon>Parvularculaceae</taxon>
        <taxon>Hyphococcus</taxon>
    </lineage>
</organism>
<accession>A0ABV3Z0W1</accession>
<dbReference type="Proteomes" id="UP001560685">
    <property type="component" value="Unassembled WGS sequence"/>
</dbReference>
<reference evidence="1 2" key="1">
    <citation type="submission" date="2024-05" db="EMBL/GenBank/DDBJ databases">
        <title>Three bacterial strains, DH-69, EH-24, and ECK-19 isolated from coastal sediments.</title>
        <authorList>
            <person name="Ye Y.-Q."/>
            <person name="Du Z.-J."/>
        </authorList>
    </citation>
    <scope>NUCLEOTIDE SEQUENCE [LARGE SCALE GENOMIC DNA]</scope>
    <source>
        <strain evidence="1 2">ECK-19</strain>
    </source>
</reference>
<evidence type="ECO:0000313" key="2">
    <source>
        <dbReference type="Proteomes" id="UP001560685"/>
    </source>
</evidence>
<dbReference type="EMBL" id="JBEHZE010000001">
    <property type="protein sequence ID" value="MEX6632153.1"/>
    <property type="molecule type" value="Genomic_DNA"/>
</dbReference>
<comment type="caution">
    <text evidence="1">The sequence shown here is derived from an EMBL/GenBank/DDBJ whole genome shotgun (WGS) entry which is preliminary data.</text>
</comment>
<dbReference type="Gene3D" id="3.30.2000.30">
    <property type="match status" value="1"/>
</dbReference>
<dbReference type="InterPro" id="IPR053745">
    <property type="entry name" value="Viral_Tail_Comp_sf"/>
</dbReference>
<proteinExistence type="predicted"/>